<evidence type="ECO:0000256" key="3">
    <source>
        <dbReference type="ARBA" id="ARBA00022490"/>
    </source>
</evidence>
<dbReference type="PANTHER" id="PTHR46545:SF1">
    <property type="entry name" value="LEUCINE-RICH REPEAT-CONTAINING PROTEIN 51"/>
    <property type="match status" value="1"/>
</dbReference>
<dbReference type="InterPro" id="IPR001611">
    <property type="entry name" value="Leu-rich_rpt"/>
</dbReference>
<dbReference type="AlphaFoldDB" id="A0A5E4N834"/>
<dbReference type="Gene3D" id="3.80.10.10">
    <property type="entry name" value="Ribonuclease Inhibitor"/>
    <property type="match status" value="1"/>
</dbReference>
<keyword evidence="5" id="KW-0677">Repeat</keyword>
<sequence>MTKKRVPFTYIQAKPLDMSFENAESLDASEFQVFRTDLINSHRMLGVPRKFSGRYKTASLLLNGNRLTSLEDFRTLAVRMLYLPSALCWLDVSDNRLNDVSIDELSDFPNLRTLYLHRNRLTTVGTVASLDRLTELRTLTLQHNPLATAHAYRAMVLILLPRLTSLDFVRVTNDEKHLLPPILVQQIVNQEKKQQIIVPPNSDSKTDI</sequence>
<evidence type="ECO:0000256" key="5">
    <source>
        <dbReference type="ARBA" id="ARBA00022737"/>
    </source>
</evidence>
<dbReference type="GO" id="GO:0005737">
    <property type="term" value="C:cytoplasm"/>
    <property type="evidence" value="ECO:0007669"/>
    <property type="project" value="UniProtKB-SubCell"/>
</dbReference>
<protein>
    <recommendedName>
        <fullName evidence="2">Leucine-rich repeat-containing protein 51</fullName>
    </recommendedName>
</protein>
<dbReference type="Pfam" id="PF14580">
    <property type="entry name" value="LRR_9"/>
    <property type="match status" value="1"/>
</dbReference>
<dbReference type="EMBL" id="CABPRJ010001489">
    <property type="protein sequence ID" value="VVC38656.1"/>
    <property type="molecule type" value="Genomic_DNA"/>
</dbReference>
<dbReference type="Proteomes" id="UP000325440">
    <property type="component" value="Unassembled WGS sequence"/>
</dbReference>
<dbReference type="PROSITE" id="PS51450">
    <property type="entry name" value="LRR"/>
    <property type="match status" value="1"/>
</dbReference>
<keyword evidence="3" id="KW-0963">Cytoplasm</keyword>
<dbReference type="PANTHER" id="PTHR46545">
    <property type="entry name" value="LEUCINE-RICH REPEAT-CONTAINING PROTEIN 51"/>
    <property type="match status" value="1"/>
</dbReference>
<evidence type="ECO:0000313" key="6">
    <source>
        <dbReference type="EMBL" id="VVC38656.1"/>
    </source>
</evidence>
<evidence type="ECO:0000256" key="1">
    <source>
        <dbReference type="ARBA" id="ARBA00004496"/>
    </source>
</evidence>
<dbReference type="OrthoDB" id="676979at2759"/>
<evidence type="ECO:0000256" key="4">
    <source>
        <dbReference type="ARBA" id="ARBA00022614"/>
    </source>
</evidence>
<dbReference type="InterPro" id="IPR032675">
    <property type="entry name" value="LRR_dom_sf"/>
</dbReference>
<evidence type="ECO:0000256" key="2">
    <source>
        <dbReference type="ARBA" id="ARBA00014223"/>
    </source>
</evidence>
<evidence type="ECO:0000313" key="7">
    <source>
        <dbReference type="Proteomes" id="UP000325440"/>
    </source>
</evidence>
<reference evidence="6 7" key="1">
    <citation type="submission" date="2019-08" db="EMBL/GenBank/DDBJ databases">
        <authorList>
            <person name="Alioto T."/>
            <person name="Alioto T."/>
            <person name="Gomez Garrido J."/>
        </authorList>
    </citation>
    <scope>NUCLEOTIDE SEQUENCE [LARGE SCALE GENOMIC DNA]</scope>
</reference>
<proteinExistence type="predicted"/>
<comment type="subcellular location">
    <subcellularLocation>
        <location evidence="1">Cytoplasm</location>
    </subcellularLocation>
</comment>
<keyword evidence="4" id="KW-0433">Leucine-rich repeat</keyword>
<name>A0A5E4N834_9HEMI</name>
<dbReference type="SUPFAM" id="SSF52058">
    <property type="entry name" value="L domain-like"/>
    <property type="match status" value="1"/>
</dbReference>
<organism evidence="6 7">
    <name type="scientific">Cinara cedri</name>
    <dbReference type="NCBI Taxonomy" id="506608"/>
    <lineage>
        <taxon>Eukaryota</taxon>
        <taxon>Metazoa</taxon>
        <taxon>Ecdysozoa</taxon>
        <taxon>Arthropoda</taxon>
        <taxon>Hexapoda</taxon>
        <taxon>Insecta</taxon>
        <taxon>Pterygota</taxon>
        <taxon>Neoptera</taxon>
        <taxon>Paraneoptera</taxon>
        <taxon>Hemiptera</taxon>
        <taxon>Sternorrhyncha</taxon>
        <taxon>Aphidomorpha</taxon>
        <taxon>Aphidoidea</taxon>
        <taxon>Aphididae</taxon>
        <taxon>Lachninae</taxon>
        <taxon>Cinara</taxon>
    </lineage>
</organism>
<gene>
    <name evidence="6" type="ORF">CINCED_3A002851</name>
</gene>
<accession>A0A5E4N834</accession>
<keyword evidence="7" id="KW-1185">Reference proteome</keyword>